<feature type="region of interest" description="Disordered" evidence="2">
    <location>
        <begin position="1"/>
        <end position="55"/>
    </location>
</feature>
<keyword evidence="4" id="KW-1185">Reference proteome</keyword>
<dbReference type="Pfam" id="PF07896">
    <property type="entry name" value="DUF1674"/>
    <property type="match status" value="1"/>
</dbReference>
<gene>
    <name evidence="3" type="ORF">GCM10007315_30880</name>
</gene>
<reference evidence="3" key="2">
    <citation type="submission" date="2020-09" db="EMBL/GenBank/DDBJ databases">
        <authorList>
            <person name="Sun Q."/>
            <person name="Kim S."/>
        </authorList>
    </citation>
    <scope>NUCLEOTIDE SEQUENCE</scope>
    <source>
        <strain evidence="3">KCTC 23310</strain>
    </source>
</reference>
<comment type="caution">
    <text evidence="3">The sequence shown here is derived from an EMBL/GenBank/DDBJ whole genome shotgun (WGS) entry which is preliminary data.</text>
</comment>
<dbReference type="InterPro" id="IPR012875">
    <property type="entry name" value="SDHF4"/>
</dbReference>
<evidence type="ECO:0000256" key="1">
    <source>
        <dbReference type="ARBA" id="ARBA00005701"/>
    </source>
</evidence>
<proteinExistence type="inferred from homology"/>
<dbReference type="RefSeq" id="WP_189412735.1">
    <property type="nucleotide sequence ID" value="NZ_BMYJ01000011.1"/>
</dbReference>
<dbReference type="Proteomes" id="UP000638981">
    <property type="component" value="Unassembled WGS sequence"/>
</dbReference>
<dbReference type="AlphaFoldDB" id="A0A918TWJ8"/>
<evidence type="ECO:0000256" key="2">
    <source>
        <dbReference type="SAM" id="MobiDB-lite"/>
    </source>
</evidence>
<organism evidence="3 4">
    <name type="scientific">Neogemmobacter tilapiae</name>
    <dbReference type="NCBI Taxonomy" id="875041"/>
    <lineage>
        <taxon>Bacteria</taxon>
        <taxon>Pseudomonadati</taxon>
        <taxon>Pseudomonadota</taxon>
        <taxon>Alphaproteobacteria</taxon>
        <taxon>Rhodobacterales</taxon>
        <taxon>Paracoccaceae</taxon>
        <taxon>Neogemmobacter</taxon>
    </lineage>
</organism>
<dbReference type="EMBL" id="BMYJ01000011">
    <property type="protein sequence ID" value="GHC64335.1"/>
    <property type="molecule type" value="Genomic_DNA"/>
</dbReference>
<accession>A0A918TWJ8</accession>
<evidence type="ECO:0000313" key="4">
    <source>
        <dbReference type="Proteomes" id="UP000638981"/>
    </source>
</evidence>
<protein>
    <recommendedName>
        <fullName evidence="5">DUF1674 domain-containing protein</fullName>
    </recommendedName>
</protein>
<sequence>MDKPLPPAAQRALAEAEERRRQAKAADRPTELGGRDGPEPVRYGDWEKKGLAVDF</sequence>
<reference evidence="3" key="1">
    <citation type="journal article" date="2014" name="Int. J. Syst. Evol. Microbiol.">
        <title>Complete genome sequence of Corynebacterium casei LMG S-19264T (=DSM 44701T), isolated from a smear-ripened cheese.</title>
        <authorList>
            <consortium name="US DOE Joint Genome Institute (JGI-PGF)"/>
            <person name="Walter F."/>
            <person name="Albersmeier A."/>
            <person name="Kalinowski J."/>
            <person name="Ruckert C."/>
        </authorList>
    </citation>
    <scope>NUCLEOTIDE SEQUENCE</scope>
    <source>
        <strain evidence="3">KCTC 23310</strain>
    </source>
</reference>
<feature type="compositionally biased region" description="Basic and acidic residues" evidence="2">
    <location>
        <begin position="14"/>
        <end position="55"/>
    </location>
</feature>
<name>A0A918TWJ8_9RHOB</name>
<comment type="similarity">
    <text evidence="1">Belongs to the SDHAF4 family.</text>
</comment>
<evidence type="ECO:0008006" key="5">
    <source>
        <dbReference type="Google" id="ProtNLM"/>
    </source>
</evidence>
<evidence type="ECO:0000313" key="3">
    <source>
        <dbReference type="EMBL" id="GHC64335.1"/>
    </source>
</evidence>